<evidence type="ECO:0000313" key="3">
    <source>
        <dbReference type="Proteomes" id="UP001431656"/>
    </source>
</evidence>
<dbReference type="RefSeq" id="WP_286268400.1">
    <property type="nucleotide sequence ID" value="NZ_AP028056.1"/>
</dbReference>
<organism evidence="2 3">
    <name type="scientific">Brooklawnia propionicigenes</name>
    <dbReference type="NCBI Taxonomy" id="3041175"/>
    <lineage>
        <taxon>Bacteria</taxon>
        <taxon>Bacillati</taxon>
        <taxon>Actinomycetota</taxon>
        <taxon>Actinomycetes</taxon>
        <taxon>Propionibacteriales</taxon>
        <taxon>Propionibacteriaceae</taxon>
        <taxon>Brooklawnia</taxon>
    </lineage>
</organism>
<sequence>MTGRRRGFWWMLAGIVIAVAVGFCAWFARDLFLAPRVLKPGEGYTDPLGVTYTVVSREVLDELPDGSSGTIRPVAGAVFLRYTVAVDNFVYVEQDDRSTICSFELLSASGDVWEDKANYDPMRDRICRLDSDEITPSQQVVASFEVPEQLVDQAVGLISNTVTYGLFPVISPAR</sequence>
<protein>
    <submittedName>
        <fullName evidence="2">Uncharacterized protein</fullName>
    </submittedName>
</protein>
<reference evidence="2" key="1">
    <citation type="journal article" date="2024" name="Int. J. Syst. Evol. Microbiol.">
        <title>Brooklawnia propionicigenes sp. nov., a facultatively anaerobic, propionate-producing bacterium isolated from a methanogenic reactor treating waste from cattle farms.</title>
        <authorList>
            <person name="Akita Y."/>
            <person name="Ueki A."/>
            <person name="Tonouchi A."/>
            <person name="Sugawara Y."/>
            <person name="Honma S."/>
            <person name="Kaku N."/>
            <person name="Ueki K."/>
        </authorList>
    </citation>
    <scope>NUCLEOTIDE SEQUENCE</scope>
    <source>
        <strain evidence="2">SH051</strain>
    </source>
</reference>
<proteinExistence type="predicted"/>
<name>A0AAN0KFT5_9ACTN</name>
<gene>
    <name evidence="2" type="ORF">brsh051_13740</name>
</gene>
<keyword evidence="1" id="KW-0812">Transmembrane</keyword>
<keyword evidence="3" id="KW-1185">Reference proteome</keyword>
<dbReference type="AlphaFoldDB" id="A0AAN0KFT5"/>
<feature type="transmembrane region" description="Helical" evidence="1">
    <location>
        <begin position="7"/>
        <end position="28"/>
    </location>
</feature>
<evidence type="ECO:0000313" key="2">
    <source>
        <dbReference type="EMBL" id="BEH02093.1"/>
    </source>
</evidence>
<dbReference type="KEGG" id="broo:brsh051_13740"/>
<dbReference type="Proteomes" id="UP001431656">
    <property type="component" value="Chromosome"/>
</dbReference>
<keyword evidence="1" id="KW-0472">Membrane</keyword>
<keyword evidence="1" id="KW-1133">Transmembrane helix</keyword>
<dbReference type="EMBL" id="AP028056">
    <property type="protein sequence ID" value="BEH02093.1"/>
    <property type="molecule type" value="Genomic_DNA"/>
</dbReference>
<accession>A0AAN0KFT5</accession>
<evidence type="ECO:0000256" key="1">
    <source>
        <dbReference type="SAM" id="Phobius"/>
    </source>
</evidence>